<dbReference type="Gene3D" id="3.40.50.410">
    <property type="entry name" value="von Willebrand factor, type A domain"/>
    <property type="match status" value="1"/>
</dbReference>
<dbReference type="EMBL" id="CAIIXF020000008">
    <property type="protein sequence ID" value="CAH1791039.1"/>
    <property type="molecule type" value="Genomic_DNA"/>
</dbReference>
<dbReference type="SMART" id="SM00175">
    <property type="entry name" value="RAB"/>
    <property type="match status" value="1"/>
</dbReference>
<dbReference type="PROSITE" id="PS51421">
    <property type="entry name" value="RAS"/>
    <property type="match status" value="1"/>
</dbReference>
<dbReference type="SUPFAM" id="SSF53300">
    <property type="entry name" value="vWA-like"/>
    <property type="match status" value="1"/>
</dbReference>
<dbReference type="PRINTS" id="PR00449">
    <property type="entry name" value="RASTRNSFRMNG"/>
</dbReference>
<dbReference type="PANTHER" id="PTHR24070">
    <property type="entry name" value="RAS, DI-RAS, AND RHEB FAMILY MEMBERS OF SMALL GTPASE SUPERFAMILY"/>
    <property type="match status" value="1"/>
</dbReference>
<dbReference type="InterPro" id="IPR005225">
    <property type="entry name" value="Small_GTP-bd"/>
</dbReference>
<dbReference type="GO" id="GO:0006888">
    <property type="term" value="P:endoplasmic reticulum to Golgi vesicle-mediated transport"/>
    <property type="evidence" value="ECO:0007669"/>
    <property type="project" value="InterPro"/>
</dbReference>
<dbReference type="Gene3D" id="3.40.50.300">
    <property type="entry name" value="P-loop containing nucleotide triphosphate hydrolases"/>
    <property type="match status" value="2"/>
</dbReference>
<sequence>MEFGSDFIYLPKDGITDEYDMVPEEELMSHKLTRNPTHASSNDDGKTCLLDILDTAGQEEYSNMRDAYMRCGDAFVIVYDVTSRATFEEALCICQWIKRIKDSENISAVLCANKIDLNEQRDVPTIDGIQKAKEHNLGYQEVSAKTGQSISQLYHEVIKQTDRNGAEYKVVMLGAGGVGKSAITVRFVADVFVDEYDPTIEDSYRKQIVIPDIPKHKMKKVKKRKDGLARKLSYLLDKKHSKVSTASTTSCPMIRCPKASSNCILLRLGSIAEQVNIMTGDPMNCGKCGIVMSHLSSLQERNGKVLWQCEFCDYNNIDIDIDANEMPTHPDVDYIISSPDVTAQEVTGQGILVYCVDVSGSMCMSTNIPSLQAEWSSIRSGSIKKQYISRLQCVQTAIKRQLERLKIENPEKRVAMVTFSNDVTVLGDADGVPITIAGDKLEDFDKLIAEGCALGKTLNIDCLARSDSNLSKKIDELEEGGQTALGPALAICAGLVSHSPCSEIVLCTDGLPNIALGALDDPQSADEAFYSKIGKYARGNQTKISIIGIEGEECQIETIGQCVTETSGTINILNPLELIRQLRLISQNPTVATDVILKCFLHPDMQFEREDTNIVERAIGNVTKDMDVTFSFKSSEHTDRKRKNIPFQAQIVYTRPDGMKCMRVITKKKNTTEERFKMEQTVNVAVTGLACVQRSADIAQKGEYSEAMNHILSVERLVSRGAHLNSQMEEQYNFKTESEDLRQTLFECEQKKSNKTSDNVSKLFHTKKSCYLGQFLSGAAKKDLAIKRKTDDSLRRQYYDYRY</sequence>
<protein>
    <submittedName>
        <fullName evidence="3">Uncharacterized protein</fullName>
    </submittedName>
</protein>
<keyword evidence="2" id="KW-0342">GTP-binding</keyword>
<dbReference type="SUPFAM" id="SSF52540">
    <property type="entry name" value="P-loop containing nucleoside triphosphate hydrolases"/>
    <property type="match status" value="2"/>
</dbReference>
<dbReference type="InterPro" id="IPR027417">
    <property type="entry name" value="P-loop_NTPase"/>
</dbReference>
<dbReference type="GO" id="GO:0005525">
    <property type="term" value="F:GTP binding"/>
    <property type="evidence" value="ECO:0007669"/>
    <property type="project" value="UniProtKB-KW"/>
</dbReference>
<evidence type="ECO:0000313" key="4">
    <source>
        <dbReference type="Proteomes" id="UP000749559"/>
    </source>
</evidence>
<name>A0A8J1U2Q3_OWEFU</name>
<dbReference type="GO" id="GO:0030127">
    <property type="term" value="C:COPII vesicle coat"/>
    <property type="evidence" value="ECO:0007669"/>
    <property type="project" value="InterPro"/>
</dbReference>
<dbReference type="AlphaFoldDB" id="A0A8J1U2Q3"/>
<keyword evidence="1" id="KW-0547">Nucleotide-binding</keyword>
<evidence type="ECO:0000256" key="1">
    <source>
        <dbReference type="ARBA" id="ARBA00022741"/>
    </source>
</evidence>
<dbReference type="GO" id="GO:0007165">
    <property type="term" value="P:signal transduction"/>
    <property type="evidence" value="ECO:0007669"/>
    <property type="project" value="InterPro"/>
</dbReference>
<dbReference type="NCBIfam" id="TIGR00231">
    <property type="entry name" value="small_GTP"/>
    <property type="match status" value="1"/>
</dbReference>
<dbReference type="InterPro" id="IPR036174">
    <property type="entry name" value="Znf_Sec23_Sec24_sf"/>
</dbReference>
<proteinExistence type="predicted"/>
<dbReference type="SUPFAM" id="SSF81995">
    <property type="entry name" value="beta-sandwich domain of Sec23/24"/>
    <property type="match status" value="1"/>
</dbReference>
<dbReference type="InterPro" id="IPR036465">
    <property type="entry name" value="vWFA_dom_sf"/>
</dbReference>
<comment type="caution">
    <text evidence="3">The sequence shown here is derived from an EMBL/GenBank/DDBJ whole genome shotgun (WGS) entry which is preliminary data.</text>
</comment>
<dbReference type="PROSITE" id="PS51419">
    <property type="entry name" value="RAB"/>
    <property type="match status" value="1"/>
</dbReference>
<dbReference type="SUPFAM" id="SSF82919">
    <property type="entry name" value="Zn-finger domain of Sec23/24"/>
    <property type="match status" value="1"/>
</dbReference>
<dbReference type="OrthoDB" id="1724672at2759"/>
<dbReference type="InterPro" id="IPR020849">
    <property type="entry name" value="Small_GTPase_Ras-type"/>
</dbReference>
<accession>A0A8J1U2Q3</accession>
<dbReference type="Pfam" id="PF00071">
    <property type="entry name" value="Ras"/>
    <property type="match status" value="2"/>
</dbReference>
<dbReference type="SMART" id="SM00173">
    <property type="entry name" value="RAS"/>
    <property type="match status" value="1"/>
</dbReference>
<organism evidence="3 4">
    <name type="scientific">Owenia fusiformis</name>
    <name type="common">Polychaete worm</name>
    <dbReference type="NCBI Taxonomy" id="6347"/>
    <lineage>
        <taxon>Eukaryota</taxon>
        <taxon>Metazoa</taxon>
        <taxon>Spiralia</taxon>
        <taxon>Lophotrochozoa</taxon>
        <taxon>Annelida</taxon>
        <taxon>Polychaeta</taxon>
        <taxon>Sedentaria</taxon>
        <taxon>Canalipalpata</taxon>
        <taxon>Sabellida</taxon>
        <taxon>Oweniida</taxon>
        <taxon>Oweniidae</taxon>
        <taxon>Owenia</taxon>
    </lineage>
</organism>
<dbReference type="GO" id="GO:0006886">
    <property type="term" value="P:intracellular protein transport"/>
    <property type="evidence" value="ECO:0007669"/>
    <property type="project" value="InterPro"/>
</dbReference>
<dbReference type="SMART" id="SM00174">
    <property type="entry name" value="RHO"/>
    <property type="match status" value="1"/>
</dbReference>
<gene>
    <name evidence="3" type="ORF">OFUS_LOCUS16175</name>
</gene>
<dbReference type="Proteomes" id="UP000749559">
    <property type="component" value="Unassembled WGS sequence"/>
</dbReference>
<dbReference type="GO" id="GO:0003924">
    <property type="term" value="F:GTPase activity"/>
    <property type="evidence" value="ECO:0007669"/>
    <property type="project" value="InterPro"/>
</dbReference>
<evidence type="ECO:0000313" key="3">
    <source>
        <dbReference type="EMBL" id="CAH1791039.1"/>
    </source>
</evidence>
<dbReference type="GO" id="GO:0008270">
    <property type="term" value="F:zinc ion binding"/>
    <property type="evidence" value="ECO:0007669"/>
    <property type="project" value="InterPro"/>
</dbReference>
<dbReference type="InterPro" id="IPR001806">
    <property type="entry name" value="Small_GTPase"/>
</dbReference>
<keyword evidence="4" id="KW-1185">Reference proteome</keyword>
<reference evidence="3" key="1">
    <citation type="submission" date="2022-03" db="EMBL/GenBank/DDBJ databases">
        <authorList>
            <person name="Martin C."/>
        </authorList>
    </citation>
    <scope>NUCLEOTIDE SEQUENCE</scope>
</reference>
<evidence type="ECO:0000256" key="2">
    <source>
        <dbReference type="ARBA" id="ARBA00023134"/>
    </source>
</evidence>